<dbReference type="VEuPathDB" id="AmoebaDB:FDP41_011181"/>
<sequence length="418" mass="46772">MNVQKNGELPSYTPELKSEASYKQATISVRNATQKTLDVFWIDFEGKLLPYGQVQPNETFASLSAVNHVFVFKTQDGSYEKVVKVSLNKPLVILEEQTISICAQTLDEPTETSCHPIIAAQISERTGARNMAFSYPASDSLVRDIESHLRKEGKRFIDEDFPPQPDWVRAYDFFNGDVAIVKKGFCATSPRQGGVGDCWLIQSLSGAAIRPQEVKKAFCLCESIDPQLGLYAVTFHSEDPGKKYTILLDDYFPMNSDFIFAKSAARGELWVPLIEKAFAKMIGGFLDLAASKHSFNPCHVLVALLGGKAKHFEWYSGENSVGKKLMKENQFWPLLERLLDSEKSAPVCTSKAISGGDGTVDSFGIVHYHGYSILGYRKFPQYNLNLIQIRNTWANTEWGGSFGDNSKEWQKYPQLAKN</sequence>
<proteinExistence type="inferred from homology"/>
<dbReference type="PANTHER" id="PTHR10183">
    <property type="entry name" value="CALPAIN"/>
    <property type="match status" value="1"/>
</dbReference>
<evidence type="ECO:0000313" key="8">
    <source>
        <dbReference type="EMBL" id="KAF0982718.1"/>
    </source>
</evidence>
<dbReference type="PANTHER" id="PTHR10183:SF379">
    <property type="entry name" value="CALPAIN-5"/>
    <property type="match status" value="1"/>
</dbReference>
<feature type="active site" evidence="5 6">
    <location>
        <position position="198"/>
    </location>
</feature>
<dbReference type="RefSeq" id="XP_044567431.1">
    <property type="nucleotide sequence ID" value="XM_044701562.1"/>
</dbReference>
<dbReference type="PROSITE" id="PS50203">
    <property type="entry name" value="CALPAIN_CAT"/>
    <property type="match status" value="1"/>
</dbReference>
<dbReference type="Gene3D" id="3.90.70.10">
    <property type="entry name" value="Cysteine proteinases"/>
    <property type="match status" value="1"/>
</dbReference>
<evidence type="ECO:0000256" key="6">
    <source>
        <dbReference type="PROSITE-ProRule" id="PRU00239"/>
    </source>
</evidence>
<dbReference type="Pfam" id="PF00648">
    <property type="entry name" value="Peptidase_C2"/>
    <property type="match status" value="1"/>
</dbReference>
<evidence type="ECO:0000256" key="2">
    <source>
        <dbReference type="ARBA" id="ARBA00022670"/>
    </source>
</evidence>
<evidence type="ECO:0000256" key="5">
    <source>
        <dbReference type="PIRSR" id="PIRSR622684-1"/>
    </source>
</evidence>
<name>A0A6A5CAQ1_NAEFO</name>
<evidence type="ECO:0000256" key="3">
    <source>
        <dbReference type="ARBA" id="ARBA00022801"/>
    </source>
</evidence>
<dbReference type="InterPro" id="IPR022684">
    <property type="entry name" value="Calpain_cysteine_protease"/>
</dbReference>
<keyword evidence="9" id="KW-1185">Reference proteome</keyword>
<comment type="similarity">
    <text evidence="1">Belongs to the peptidase C2 family.</text>
</comment>
<dbReference type="GO" id="GO:0004198">
    <property type="term" value="F:calcium-dependent cysteine-type endopeptidase activity"/>
    <property type="evidence" value="ECO:0007669"/>
    <property type="project" value="InterPro"/>
</dbReference>
<dbReference type="SUPFAM" id="SSF54001">
    <property type="entry name" value="Cysteine proteinases"/>
    <property type="match status" value="1"/>
</dbReference>
<protein>
    <recommendedName>
        <fullName evidence="7">Calpain catalytic domain-containing protein</fullName>
    </recommendedName>
</protein>
<evidence type="ECO:0000256" key="4">
    <source>
        <dbReference type="ARBA" id="ARBA00022807"/>
    </source>
</evidence>
<evidence type="ECO:0000313" key="9">
    <source>
        <dbReference type="Proteomes" id="UP000444721"/>
    </source>
</evidence>
<dbReference type="InterPro" id="IPR036208">
    <property type="entry name" value="VHL_sf"/>
</dbReference>
<dbReference type="SMART" id="SM00230">
    <property type="entry name" value="CysPc"/>
    <property type="match status" value="1"/>
</dbReference>
<reference evidence="8 9" key="1">
    <citation type="journal article" date="2019" name="Sci. Rep.">
        <title>Nanopore sequencing improves the draft genome of the human pathogenic amoeba Naegleria fowleri.</title>
        <authorList>
            <person name="Liechti N."/>
            <person name="Schurch N."/>
            <person name="Bruggmann R."/>
            <person name="Wittwer M."/>
        </authorList>
    </citation>
    <scope>NUCLEOTIDE SEQUENCE [LARGE SCALE GENOMIC DNA]</scope>
    <source>
        <strain evidence="8 9">ATCC 30894</strain>
    </source>
</reference>
<dbReference type="InterPro" id="IPR024053">
    <property type="entry name" value="VHL_beta_dom"/>
</dbReference>
<dbReference type="VEuPathDB" id="AmoebaDB:NfTy_014230"/>
<dbReference type="GO" id="GO:0006508">
    <property type="term" value="P:proteolysis"/>
    <property type="evidence" value="ECO:0007669"/>
    <property type="project" value="UniProtKB-KW"/>
</dbReference>
<dbReference type="Pfam" id="PF01847">
    <property type="entry name" value="VHL"/>
    <property type="match status" value="1"/>
</dbReference>
<evidence type="ECO:0000259" key="7">
    <source>
        <dbReference type="PROSITE" id="PS50203"/>
    </source>
</evidence>
<keyword evidence="4 6" id="KW-0788">Thiol protease</keyword>
<dbReference type="Proteomes" id="UP000444721">
    <property type="component" value="Unassembled WGS sequence"/>
</dbReference>
<accession>A0A6A5CAQ1</accession>
<feature type="active site" evidence="5 6">
    <location>
        <position position="391"/>
    </location>
</feature>
<dbReference type="Gene3D" id="2.60.40.780">
    <property type="entry name" value="von Hippel-Lindau disease tumour suppressor, beta domain"/>
    <property type="match status" value="1"/>
</dbReference>
<feature type="active site" evidence="5 6">
    <location>
        <position position="369"/>
    </location>
</feature>
<dbReference type="InterPro" id="IPR038765">
    <property type="entry name" value="Papain-like_cys_pep_sf"/>
</dbReference>
<dbReference type="EMBL" id="VFQX01000008">
    <property type="protein sequence ID" value="KAF0982718.1"/>
    <property type="molecule type" value="Genomic_DNA"/>
</dbReference>
<dbReference type="AlphaFoldDB" id="A0A6A5CAQ1"/>
<dbReference type="OrthoDB" id="424753at2759"/>
<dbReference type="VEuPathDB" id="AmoebaDB:NF0106500"/>
<keyword evidence="3 6" id="KW-0378">Hydrolase</keyword>
<feature type="domain" description="Calpain catalytic" evidence="7">
    <location>
        <begin position="167"/>
        <end position="418"/>
    </location>
</feature>
<keyword evidence="2 6" id="KW-0645">Protease</keyword>
<comment type="caution">
    <text evidence="8">The sequence shown here is derived from an EMBL/GenBank/DDBJ whole genome shotgun (WGS) entry which is preliminary data.</text>
</comment>
<dbReference type="GeneID" id="68118396"/>
<dbReference type="InterPro" id="IPR001300">
    <property type="entry name" value="Peptidase_C2_calpain_cat"/>
</dbReference>
<dbReference type="InterPro" id="IPR037140">
    <property type="entry name" value="VHL_beta_dom_sf"/>
</dbReference>
<organism evidence="8 9">
    <name type="scientific">Naegleria fowleri</name>
    <name type="common">Brain eating amoeba</name>
    <dbReference type="NCBI Taxonomy" id="5763"/>
    <lineage>
        <taxon>Eukaryota</taxon>
        <taxon>Discoba</taxon>
        <taxon>Heterolobosea</taxon>
        <taxon>Tetramitia</taxon>
        <taxon>Eutetramitia</taxon>
        <taxon>Vahlkampfiidae</taxon>
        <taxon>Naegleria</taxon>
    </lineage>
</organism>
<evidence type="ECO:0000256" key="1">
    <source>
        <dbReference type="ARBA" id="ARBA00007623"/>
    </source>
</evidence>
<gene>
    <name evidence="8" type="ORF">FDP41_011181</name>
</gene>
<dbReference type="SUPFAM" id="SSF49468">
    <property type="entry name" value="VHL"/>
    <property type="match status" value="1"/>
</dbReference>